<keyword evidence="1" id="KW-0472">Membrane</keyword>
<keyword evidence="1" id="KW-1133">Transmembrane helix</keyword>
<keyword evidence="1" id="KW-0812">Transmembrane</keyword>
<dbReference type="KEGG" id="marq:MARGE09_P3523"/>
<keyword evidence="3" id="KW-1185">Reference proteome</keyword>
<evidence type="ECO:0000256" key="1">
    <source>
        <dbReference type="SAM" id="Phobius"/>
    </source>
</evidence>
<feature type="transmembrane region" description="Helical" evidence="1">
    <location>
        <begin position="40"/>
        <end position="59"/>
    </location>
</feature>
<protein>
    <submittedName>
        <fullName evidence="2">Methyl-accepting chemotaxis protein</fullName>
    </submittedName>
</protein>
<dbReference type="AlphaFoldDB" id="A0AAN1WKL6"/>
<dbReference type="Proteomes" id="UP001320119">
    <property type="component" value="Chromosome"/>
</dbReference>
<gene>
    <name evidence="2" type="ORF">MARGE09_P3523</name>
</gene>
<organism evidence="2 3">
    <name type="scientific">Marinagarivorans cellulosilyticus</name>
    <dbReference type="NCBI Taxonomy" id="2721545"/>
    <lineage>
        <taxon>Bacteria</taxon>
        <taxon>Pseudomonadati</taxon>
        <taxon>Pseudomonadota</taxon>
        <taxon>Gammaproteobacteria</taxon>
        <taxon>Cellvibrionales</taxon>
        <taxon>Cellvibrionaceae</taxon>
        <taxon>Marinagarivorans</taxon>
    </lineage>
</organism>
<reference evidence="2 3" key="1">
    <citation type="journal article" date="2022" name="IScience">
        <title>An ultrasensitive nanofiber-based assay for enzymatic hydrolysis and deep-sea microbial degradation of cellulose.</title>
        <authorList>
            <person name="Tsudome M."/>
            <person name="Tachioka M."/>
            <person name="Miyazaki M."/>
            <person name="Uchimura K."/>
            <person name="Tsuda M."/>
            <person name="Takaki Y."/>
            <person name="Deguchi S."/>
        </authorList>
    </citation>
    <scope>NUCLEOTIDE SEQUENCE [LARGE SCALE GENOMIC DNA]</scope>
    <source>
        <strain evidence="2 3">GE09</strain>
    </source>
</reference>
<name>A0AAN1WKL6_9GAMM</name>
<evidence type="ECO:0000313" key="3">
    <source>
        <dbReference type="Proteomes" id="UP001320119"/>
    </source>
</evidence>
<dbReference type="EMBL" id="AP023086">
    <property type="protein sequence ID" value="BCD99322.1"/>
    <property type="molecule type" value="Genomic_DNA"/>
</dbReference>
<sequence>MIFQELVKVHGLKAGQVALTVGTLLILVNQYDGIFGQENFLLLPALITYVVPFLVFLLGKRKEGVGC</sequence>
<proteinExistence type="predicted"/>
<evidence type="ECO:0000313" key="2">
    <source>
        <dbReference type="EMBL" id="BCD99322.1"/>
    </source>
</evidence>
<accession>A0AAN1WKL6</accession>